<dbReference type="EMBL" id="JAJAGO010000002">
    <property type="protein sequence ID" value="MCT2589282.1"/>
    <property type="molecule type" value="Genomic_DNA"/>
</dbReference>
<sequence length="350" mass="39355">MYEQDAPREQAASQDAINIDDFVYAATGTHVRRLTTPGGEHWFPAADVCRELGHGNTSEALRRHVPEHMRCVVASLISREGWEIPARHRLRKSMVLLSLNGLVRLVNGCVKRECEPFKNWVTEVVVAVQRDGSYSLAKAEVQPRSPDGPTAYAMPQEVVDVIVRLEERNMRLDEEAAADRREEMAVGRELAEAVRTDLVDAVRQGPVRDAEQQRVMLETQQDLARSMAQIAEVLERMERRERGERDERTERHAPEHPPAPQPPRPTADGVLAAWRERLTITDDVWAVAVVLVPSLVGEGRADHSLEALASRTGLTVSRVHDCLRFLQKRQCIRQVHATQGGAPVYVLQHP</sequence>
<gene>
    <name evidence="3" type="ORF">LHJ74_04930</name>
</gene>
<evidence type="ECO:0000256" key="1">
    <source>
        <dbReference type="SAM" id="MobiDB-lite"/>
    </source>
</evidence>
<dbReference type="InterPro" id="IPR003497">
    <property type="entry name" value="BRO_N_domain"/>
</dbReference>
<feature type="domain" description="Bro-N" evidence="2">
    <location>
        <begin position="16"/>
        <end position="132"/>
    </location>
</feature>
<dbReference type="PANTHER" id="PTHR36180:SF2">
    <property type="entry name" value="BRO FAMILY PROTEIN"/>
    <property type="match status" value="1"/>
</dbReference>
<dbReference type="SMART" id="SM01040">
    <property type="entry name" value="Bro-N"/>
    <property type="match status" value="1"/>
</dbReference>
<evidence type="ECO:0000259" key="2">
    <source>
        <dbReference type="PROSITE" id="PS51750"/>
    </source>
</evidence>
<dbReference type="Proteomes" id="UP001156389">
    <property type="component" value="Unassembled WGS sequence"/>
</dbReference>
<feature type="region of interest" description="Disordered" evidence="1">
    <location>
        <begin position="237"/>
        <end position="267"/>
    </location>
</feature>
<proteinExistence type="predicted"/>
<comment type="caution">
    <text evidence="3">The sequence shown here is derived from an EMBL/GenBank/DDBJ whole genome shotgun (WGS) entry which is preliminary data.</text>
</comment>
<dbReference type="Pfam" id="PF02498">
    <property type="entry name" value="Bro-N"/>
    <property type="match status" value="1"/>
</dbReference>
<name>A0ABT2JN25_9ACTN</name>
<feature type="compositionally biased region" description="Basic and acidic residues" evidence="1">
    <location>
        <begin position="237"/>
        <end position="255"/>
    </location>
</feature>
<feature type="compositionally biased region" description="Pro residues" evidence="1">
    <location>
        <begin position="256"/>
        <end position="265"/>
    </location>
</feature>
<accession>A0ABT2JN25</accession>
<reference evidence="3 4" key="1">
    <citation type="submission" date="2021-10" db="EMBL/GenBank/DDBJ databases">
        <title>Streptomyces gossypii sp. nov., isolated from soil collected from cotton field.</title>
        <authorList>
            <person name="Ge X."/>
            <person name="Chen X."/>
            <person name="Liu W."/>
        </authorList>
    </citation>
    <scope>NUCLEOTIDE SEQUENCE [LARGE SCALE GENOMIC DNA]</scope>
    <source>
        <strain evidence="3 4">N2-109</strain>
    </source>
</reference>
<organism evidence="3 4">
    <name type="scientific">Streptomyces gossypii</name>
    <dbReference type="NCBI Taxonomy" id="2883101"/>
    <lineage>
        <taxon>Bacteria</taxon>
        <taxon>Bacillati</taxon>
        <taxon>Actinomycetota</taxon>
        <taxon>Actinomycetes</taxon>
        <taxon>Kitasatosporales</taxon>
        <taxon>Streptomycetaceae</taxon>
        <taxon>Streptomyces</taxon>
    </lineage>
</organism>
<evidence type="ECO:0000313" key="3">
    <source>
        <dbReference type="EMBL" id="MCT2589282.1"/>
    </source>
</evidence>
<dbReference type="PROSITE" id="PS51750">
    <property type="entry name" value="BRO_N"/>
    <property type="match status" value="1"/>
</dbReference>
<dbReference type="PANTHER" id="PTHR36180">
    <property type="entry name" value="DNA-BINDING PROTEIN-RELATED-RELATED"/>
    <property type="match status" value="1"/>
</dbReference>
<dbReference type="RefSeq" id="WP_260216263.1">
    <property type="nucleotide sequence ID" value="NZ_JAJAGO010000002.1"/>
</dbReference>
<keyword evidence="4" id="KW-1185">Reference proteome</keyword>
<protein>
    <submittedName>
        <fullName evidence="3">Bro-N domain-containing protein</fullName>
    </submittedName>
</protein>
<evidence type="ECO:0000313" key="4">
    <source>
        <dbReference type="Proteomes" id="UP001156389"/>
    </source>
</evidence>